<accession>A0ABT7UD55</accession>
<protein>
    <submittedName>
        <fullName evidence="4">Glycosyltransferase family 2 protein</fullName>
        <ecNumber evidence="4">2.4.-.-</ecNumber>
    </submittedName>
</protein>
<dbReference type="PANTHER" id="PTHR22916">
    <property type="entry name" value="GLYCOSYLTRANSFERASE"/>
    <property type="match status" value="1"/>
</dbReference>
<dbReference type="EC" id="2.4.-.-" evidence="4"/>
<reference evidence="4" key="2">
    <citation type="submission" date="2023-06" db="EMBL/GenBank/DDBJ databases">
        <authorList>
            <person name="Zeman M."/>
            <person name="Kubasova T."/>
            <person name="Jahodarova E."/>
            <person name="Nykrynova M."/>
            <person name="Rychlik I."/>
        </authorList>
    </citation>
    <scope>NUCLEOTIDE SEQUENCE</scope>
    <source>
        <strain evidence="4">ET39</strain>
    </source>
</reference>
<dbReference type="RefSeq" id="WP_289608007.1">
    <property type="nucleotide sequence ID" value="NZ_JAUDCG010000033.1"/>
</dbReference>
<reference evidence="4" key="1">
    <citation type="submission" date="2023-06" db="EMBL/GenBank/DDBJ databases">
        <title>Identification and characterization of horizontal gene transfer across gut microbiota members of farm animals based on homology search.</title>
        <authorList>
            <person name="Schwarzerova J."/>
            <person name="Nykrynova M."/>
            <person name="Jureckova K."/>
            <person name="Cejkova D."/>
            <person name="Rychlik I."/>
        </authorList>
    </citation>
    <scope>NUCLEOTIDE SEQUENCE</scope>
    <source>
        <strain evidence="4">ET39</strain>
    </source>
</reference>
<dbReference type="SUPFAM" id="SSF53448">
    <property type="entry name" value="Nucleotide-diphospho-sugar transferases"/>
    <property type="match status" value="1"/>
</dbReference>
<dbReference type="Gene3D" id="3.90.550.10">
    <property type="entry name" value="Spore Coat Polysaccharide Biosynthesis Protein SpsA, Chain A"/>
    <property type="match status" value="1"/>
</dbReference>
<dbReference type="CDD" id="cd00761">
    <property type="entry name" value="Glyco_tranf_GTA_type"/>
    <property type="match status" value="1"/>
</dbReference>
<organism evidence="4 5">
    <name type="scientific">Amedibacillus dolichus</name>
    <dbReference type="NCBI Taxonomy" id="31971"/>
    <lineage>
        <taxon>Bacteria</taxon>
        <taxon>Bacillati</taxon>
        <taxon>Bacillota</taxon>
        <taxon>Erysipelotrichia</taxon>
        <taxon>Erysipelotrichales</taxon>
        <taxon>Erysipelotrichaceae</taxon>
        <taxon>Amedibacillus</taxon>
    </lineage>
</organism>
<name>A0ABT7UD55_9FIRM</name>
<keyword evidence="5" id="KW-1185">Reference proteome</keyword>
<evidence type="ECO:0000256" key="1">
    <source>
        <dbReference type="ARBA" id="ARBA00022676"/>
    </source>
</evidence>
<evidence type="ECO:0000313" key="5">
    <source>
        <dbReference type="Proteomes" id="UP001529340"/>
    </source>
</evidence>
<evidence type="ECO:0000313" key="4">
    <source>
        <dbReference type="EMBL" id="MDM8157563.1"/>
    </source>
</evidence>
<proteinExistence type="predicted"/>
<keyword evidence="1 4" id="KW-0328">Glycosyltransferase</keyword>
<comment type="caution">
    <text evidence="4">The sequence shown here is derived from an EMBL/GenBank/DDBJ whole genome shotgun (WGS) entry which is preliminary data.</text>
</comment>
<evidence type="ECO:0000256" key="2">
    <source>
        <dbReference type="ARBA" id="ARBA00022679"/>
    </source>
</evidence>
<dbReference type="Proteomes" id="UP001529340">
    <property type="component" value="Unassembled WGS sequence"/>
</dbReference>
<keyword evidence="2 4" id="KW-0808">Transferase</keyword>
<gene>
    <name evidence="4" type="ORF">QUV96_07925</name>
</gene>
<dbReference type="InterPro" id="IPR001173">
    <property type="entry name" value="Glyco_trans_2-like"/>
</dbReference>
<feature type="domain" description="Glycosyltransferase 2-like" evidence="3">
    <location>
        <begin position="6"/>
        <end position="129"/>
    </location>
</feature>
<dbReference type="EMBL" id="JAUDCG010000033">
    <property type="protein sequence ID" value="MDM8157563.1"/>
    <property type="molecule type" value="Genomic_DNA"/>
</dbReference>
<sequence>MVDVTLICPIYNSEDYIAETIRSLNEQNYKSFIVYFIDDGSSDNTVNVIKNTKKDFEYEIFFQNHAGAPAARNLGIKHVNTKYVYLFDSDDLLKPDTLEILVSTIRKENSDIVLGNMDIIGQEGTKSNVRYYDDPLITAMHWIPTPGVHLLKSSLIKENDILFSNIKISQDLNYFLKYLSYCKKISFVDEPIYSYRIVDGSISRKYNSNIKDIVKSLEEAEKFYPDKGKVFTDIKLIHYYSQFSKFLYMKTFDERCEIYVFFINQILSIKCFNCKQFFSKSTTILKCIAKFFLLFLSKWK</sequence>
<dbReference type="InterPro" id="IPR029044">
    <property type="entry name" value="Nucleotide-diphossugar_trans"/>
</dbReference>
<evidence type="ECO:0000259" key="3">
    <source>
        <dbReference type="Pfam" id="PF00535"/>
    </source>
</evidence>
<dbReference type="GO" id="GO:0016757">
    <property type="term" value="F:glycosyltransferase activity"/>
    <property type="evidence" value="ECO:0007669"/>
    <property type="project" value="UniProtKB-KW"/>
</dbReference>
<dbReference type="PANTHER" id="PTHR22916:SF51">
    <property type="entry name" value="GLYCOSYLTRANSFERASE EPSH-RELATED"/>
    <property type="match status" value="1"/>
</dbReference>
<dbReference type="Pfam" id="PF00535">
    <property type="entry name" value="Glycos_transf_2"/>
    <property type="match status" value="1"/>
</dbReference>